<dbReference type="InterPro" id="IPR035979">
    <property type="entry name" value="RBD_domain_sf"/>
</dbReference>
<evidence type="ECO:0000256" key="1">
    <source>
        <dbReference type="ARBA" id="ARBA00022884"/>
    </source>
</evidence>
<dbReference type="GO" id="GO:0005737">
    <property type="term" value="C:cytoplasm"/>
    <property type="evidence" value="ECO:0007669"/>
    <property type="project" value="TreeGrafter"/>
</dbReference>
<dbReference type="Gene3D" id="3.30.70.330">
    <property type="match status" value="1"/>
</dbReference>
<accession>A0AAY4BIZ3</accession>
<gene>
    <name evidence="2" type="primary">DAZL</name>
</gene>
<dbReference type="Ensembl" id="ENSDCDT00010021172.1">
    <property type="protein sequence ID" value="ENSDCDP00010020016.1"/>
    <property type="gene ID" value="ENSDCDG00010008987.1"/>
</dbReference>
<dbReference type="Proteomes" id="UP000694580">
    <property type="component" value="Chromosome 9"/>
</dbReference>
<dbReference type="GO" id="GO:0008494">
    <property type="term" value="F:translation activator activity"/>
    <property type="evidence" value="ECO:0007669"/>
    <property type="project" value="TreeGrafter"/>
</dbReference>
<reference evidence="2" key="3">
    <citation type="submission" date="2025-09" db="UniProtKB">
        <authorList>
            <consortium name="Ensembl"/>
        </authorList>
    </citation>
    <scope>IDENTIFICATION</scope>
</reference>
<proteinExistence type="predicted"/>
<dbReference type="SUPFAM" id="SSF54928">
    <property type="entry name" value="RNA-binding domain, RBD"/>
    <property type="match status" value="1"/>
</dbReference>
<dbReference type="GeneTree" id="ENSGT00530000063480"/>
<dbReference type="PANTHER" id="PTHR11176:SF4">
    <property type="entry name" value="DELETED IN AZOOSPERMIA-LIKE"/>
    <property type="match status" value="1"/>
</dbReference>
<reference evidence="2 3" key="1">
    <citation type="submission" date="2020-06" db="EMBL/GenBank/DDBJ databases">
        <authorList>
            <consortium name="Wellcome Sanger Institute Data Sharing"/>
        </authorList>
    </citation>
    <scope>NUCLEOTIDE SEQUENCE [LARGE SCALE GENOMIC DNA]</scope>
</reference>
<dbReference type="GO" id="GO:0003730">
    <property type="term" value="F:mRNA 3'-UTR binding"/>
    <property type="evidence" value="ECO:0007669"/>
    <property type="project" value="TreeGrafter"/>
</dbReference>
<dbReference type="GO" id="GO:0070935">
    <property type="term" value="P:3'-UTR-mediated mRNA stabilization"/>
    <property type="evidence" value="ECO:0007669"/>
    <property type="project" value="TreeGrafter"/>
</dbReference>
<keyword evidence="1" id="KW-0694">RNA-binding</keyword>
<dbReference type="GO" id="GO:0045948">
    <property type="term" value="P:positive regulation of translational initiation"/>
    <property type="evidence" value="ECO:0007669"/>
    <property type="project" value="TreeGrafter"/>
</dbReference>
<name>A0AAY4BIZ3_9TELE</name>
<dbReference type="PANTHER" id="PTHR11176">
    <property type="entry name" value="BOULE-RELATED"/>
    <property type="match status" value="1"/>
</dbReference>
<keyword evidence="3" id="KW-1185">Reference proteome</keyword>
<protein>
    <recommendedName>
        <fullName evidence="4">RRM domain-containing protein</fullName>
    </recommendedName>
</protein>
<evidence type="ECO:0000313" key="2">
    <source>
        <dbReference type="Ensembl" id="ENSDCDP00010020016.1"/>
    </source>
</evidence>
<sequence>SPSPINCAGCVMGGALNCDLYVRRDGRTLKLSNGYILPEGKMTPNTLFVGGIDMKVVFCQILGVKEVKIITYRGAFAKGEYGFIYFSEDVDIQTIVEQPISFKGRKLKLGPAIMKERTSRTLQSHLMPMSPWISPSQSIYCVLSCSGVGVQPNSPVLNTAGPYMQPFPYSSIQSPVIAPLPMSYAQTAYSYQVHTHTHTHTLTHSLIQRHLLDVVMLRFSTLRHTGLENRERDS</sequence>
<organism evidence="2 3">
    <name type="scientific">Denticeps clupeoides</name>
    <name type="common">denticle herring</name>
    <dbReference type="NCBI Taxonomy" id="299321"/>
    <lineage>
        <taxon>Eukaryota</taxon>
        <taxon>Metazoa</taxon>
        <taxon>Chordata</taxon>
        <taxon>Craniata</taxon>
        <taxon>Vertebrata</taxon>
        <taxon>Euteleostomi</taxon>
        <taxon>Actinopterygii</taxon>
        <taxon>Neopterygii</taxon>
        <taxon>Teleostei</taxon>
        <taxon>Clupei</taxon>
        <taxon>Clupeiformes</taxon>
        <taxon>Denticipitoidei</taxon>
        <taxon>Denticipitidae</taxon>
        <taxon>Denticeps</taxon>
    </lineage>
</organism>
<evidence type="ECO:0008006" key="4">
    <source>
        <dbReference type="Google" id="ProtNLM"/>
    </source>
</evidence>
<evidence type="ECO:0000313" key="3">
    <source>
        <dbReference type="Proteomes" id="UP000694580"/>
    </source>
</evidence>
<dbReference type="AlphaFoldDB" id="A0AAY4BIZ3"/>
<reference evidence="2" key="2">
    <citation type="submission" date="2025-08" db="UniProtKB">
        <authorList>
            <consortium name="Ensembl"/>
        </authorList>
    </citation>
    <scope>IDENTIFICATION</scope>
</reference>
<dbReference type="InterPro" id="IPR012677">
    <property type="entry name" value="Nucleotide-bd_a/b_plait_sf"/>
</dbReference>